<accession>A0A318TSH9</accession>
<dbReference type="FunFam" id="3.40.50.12780:FF:000003">
    <property type="entry name" value="Long-chain-fatty-acid--CoA ligase FadD"/>
    <property type="match status" value="1"/>
</dbReference>
<feature type="domain" description="AMP-dependent synthetase/ligase" evidence="3">
    <location>
        <begin position="13"/>
        <end position="403"/>
    </location>
</feature>
<dbReference type="PROSITE" id="PS00455">
    <property type="entry name" value="AMP_BINDING"/>
    <property type="match status" value="1"/>
</dbReference>
<comment type="similarity">
    <text evidence="1">Belongs to the ATP-dependent AMP-binding enzyme family.</text>
</comment>
<dbReference type="InterPro" id="IPR045851">
    <property type="entry name" value="AMP-bd_C_sf"/>
</dbReference>
<dbReference type="Proteomes" id="UP000247416">
    <property type="component" value="Unassembled WGS sequence"/>
</dbReference>
<dbReference type="PANTHER" id="PTHR43201">
    <property type="entry name" value="ACYL-COA SYNTHETASE"/>
    <property type="match status" value="1"/>
</dbReference>
<dbReference type="GO" id="GO:0031956">
    <property type="term" value="F:medium-chain fatty acid-CoA ligase activity"/>
    <property type="evidence" value="ECO:0007669"/>
    <property type="project" value="TreeGrafter"/>
</dbReference>
<organism evidence="5 6">
    <name type="scientific">Ureibacillus chungkukjangi</name>
    <dbReference type="NCBI Taxonomy" id="1202712"/>
    <lineage>
        <taxon>Bacteria</taxon>
        <taxon>Bacillati</taxon>
        <taxon>Bacillota</taxon>
        <taxon>Bacilli</taxon>
        <taxon>Bacillales</taxon>
        <taxon>Caryophanaceae</taxon>
        <taxon>Ureibacillus</taxon>
    </lineage>
</organism>
<keyword evidence="2" id="KW-0436">Ligase</keyword>
<keyword evidence="6" id="KW-1185">Reference proteome</keyword>
<evidence type="ECO:0000259" key="4">
    <source>
        <dbReference type="Pfam" id="PF13193"/>
    </source>
</evidence>
<dbReference type="Gene3D" id="2.30.38.10">
    <property type="entry name" value="Luciferase, Domain 3"/>
    <property type="match status" value="1"/>
</dbReference>
<dbReference type="PANTHER" id="PTHR43201:SF5">
    <property type="entry name" value="MEDIUM-CHAIN ACYL-COA LIGASE ACSF2, MITOCHONDRIAL"/>
    <property type="match status" value="1"/>
</dbReference>
<gene>
    <name evidence="5" type="ORF">BJ095_11353</name>
</gene>
<comment type="caution">
    <text evidence="5">The sequence shown here is derived from an EMBL/GenBank/DDBJ whole genome shotgun (WGS) entry which is preliminary data.</text>
</comment>
<dbReference type="RefSeq" id="WP_181418047.1">
    <property type="nucleotide sequence ID" value="NZ_PYWJ01000006.1"/>
</dbReference>
<dbReference type="GO" id="GO:0006631">
    <property type="term" value="P:fatty acid metabolic process"/>
    <property type="evidence" value="ECO:0007669"/>
    <property type="project" value="TreeGrafter"/>
</dbReference>
<dbReference type="InterPro" id="IPR000873">
    <property type="entry name" value="AMP-dep_synth/lig_dom"/>
</dbReference>
<feature type="domain" description="AMP-binding enzyme C-terminal" evidence="4">
    <location>
        <begin position="454"/>
        <end position="529"/>
    </location>
</feature>
<dbReference type="Pfam" id="PF13193">
    <property type="entry name" value="AMP-binding_C"/>
    <property type="match status" value="1"/>
</dbReference>
<reference evidence="5 6" key="1">
    <citation type="submission" date="2018-06" db="EMBL/GenBank/DDBJ databases">
        <title>Genomic Encyclopedia of Archaeal and Bacterial Type Strains, Phase II (KMG-II): from individual species to whole genera.</title>
        <authorList>
            <person name="Goeker M."/>
        </authorList>
    </citation>
    <scope>NUCLEOTIDE SEQUENCE [LARGE SCALE GENOMIC DNA]</scope>
    <source>
        <strain evidence="5 6">KACC 16626</strain>
    </source>
</reference>
<protein>
    <submittedName>
        <fullName evidence="5">Fatty-acyl-CoA synthase</fullName>
    </submittedName>
</protein>
<evidence type="ECO:0000313" key="6">
    <source>
        <dbReference type="Proteomes" id="UP000247416"/>
    </source>
</evidence>
<dbReference type="CDD" id="cd05917">
    <property type="entry name" value="FACL_like_2"/>
    <property type="match status" value="1"/>
</dbReference>
<dbReference type="AlphaFoldDB" id="A0A318TSH9"/>
<evidence type="ECO:0000256" key="2">
    <source>
        <dbReference type="ARBA" id="ARBA00022598"/>
    </source>
</evidence>
<dbReference type="InterPro" id="IPR025110">
    <property type="entry name" value="AMP-bd_C"/>
</dbReference>
<dbReference type="FunFam" id="3.30.300.30:FF:000008">
    <property type="entry name" value="2,3-dihydroxybenzoate-AMP ligase"/>
    <property type="match status" value="1"/>
</dbReference>
<name>A0A318TSH9_9BACL</name>
<dbReference type="InterPro" id="IPR020845">
    <property type="entry name" value="AMP-binding_CS"/>
</dbReference>
<evidence type="ECO:0000259" key="3">
    <source>
        <dbReference type="Pfam" id="PF00501"/>
    </source>
</evidence>
<evidence type="ECO:0000313" key="5">
    <source>
        <dbReference type="EMBL" id="PYF05978.1"/>
    </source>
</evidence>
<dbReference type="Pfam" id="PF00501">
    <property type="entry name" value="AMP-binding"/>
    <property type="match status" value="1"/>
</dbReference>
<dbReference type="SUPFAM" id="SSF56801">
    <property type="entry name" value="Acetyl-CoA synthetase-like"/>
    <property type="match status" value="1"/>
</dbReference>
<proteinExistence type="inferred from homology"/>
<evidence type="ECO:0000256" key="1">
    <source>
        <dbReference type="ARBA" id="ARBA00006432"/>
    </source>
</evidence>
<sequence length="547" mass="61514">MAELVYQTLGELLEEKSAQYPDREALVYADRNFRMSYAQLNKQSDLVAKALMAIGLEKGHHFSVWTTNVPEWPVLQFGSGKMGAPLVTVNTNYRTSELEFLLKQSDTRAIILIDQYRDHSFIDTLYEICPELNDSKPGQLQSARLPLLKNVVVISDKKYPGTFNYEEFLAKGIEVSDEQLEQRKNSIRFDDVINIQYTSGTTGFPKGVMLTSSNLINNAINIAECMKLTHEDRLCIPVPFFHCFGCVIGTLAIVSVGGTMVPVQEFHPEEVLRTVEKEKCTALHGVPTMFISELNLPNIKEFDLSTLRTGVMAGSNCPIEVMRDVINTLGMVDVTICYGQTETSPVLTQTRTDDPLDLKVETVGRALPNVEVKIVKPGTNEEVPRGEQGEICARGYVVMKGYYNNPEATQEAIDSDSWLHTGDLGTMDENGYVRVTGRLKEMIIRGGENVYPREIEEFLYQHPKVLDVQVTGVPDEKYGEEAAAWIILKEGQIATEEEIKEFCTGKISRHKIPRHIIFIDSYPMTASGKIQKFKLREQFSGFVKTLK</sequence>
<dbReference type="Gene3D" id="3.40.50.980">
    <property type="match status" value="2"/>
</dbReference>
<dbReference type="EMBL" id="QJTJ01000013">
    <property type="protein sequence ID" value="PYF05978.1"/>
    <property type="molecule type" value="Genomic_DNA"/>
</dbReference>
<dbReference type="Gene3D" id="3.30.300.30">
    <property type="match status" value="1"/>
</dbReference>